<sequence length="503" mass="52609">MVYKRKRKNKEARRFPARKLQKAAGAAAVAAALVPVGVDEEGAAVQHCDAGFSSTLSAGDKAVSCAPVTINGTRGNAAAAPAPTGLPTEANVISAHGEKMSQEKQSEKQQQEQQPGTSGYQCCSDTSDLLYSAPPTPADLARWSVASGAAGPLSVLAAAHLPCIPGLTSCSPQCGEGGTGEGHYVAYLLSEQLSNDTTMPTTMWGVYSLRTGDCLQVVHWHHSPAAHAPPVTNGGLHPSPTSLHAQQTRELIMHVDSTGLCFMLAPSSLVSVEGGGAAGCMTPASVSSDPDAAAAEAAASRDVYWLIPSVMKESFFALLQAQEWLRAVPPRHPASEACTRRLECQGWCVQPHPTRWASVTPSVETTARPAEACESHESPSPPAAALPAPKHKAKKTKKQRGSPSPRAQPQQRPSIVAAATPLQNTESTTPSRLAFHDAMPPSLFQYRIPYVAAVQQLQKSRSGAPESHLPLTAVPAAAVTPVVLLLGNRIAPYPADGACGART</sequence>
<protein>
    <submittedName>
        <fullName evidence="2">Uncharacterized protein</fullName>
    </submittedName>
</protein>
<reference evidence="2 3" key="1">
    <citation type="journal article" date="2011" name="Genome Res.">
        <title>Chromosome and gene copy number variation allow major structural change between species and strains of Leishmania.</title>
        <authorList>
            <person name="Rogers M.B."/>
            <person name="Hilley J.D."/>
            <person name="Dickens N.J."/>
            <person name="Wilkes J."/>
            <person name="Bates P.A."/>
            <person name="Depledge D.P."/>
            <person name="Harris D."/>
            <person name="Her Y."/>
            <person name="Herzyk P."/>
            <person name="Imamura H."/>
            <person name="Otto T.D."/>
            <person name="Sanders M."/>
            <person name="Seeger K."/>
            <person name="Dujardin J.C."/>
            <person name="Berriman M."/>
            <person name="Smith D.F."/>
            <person name="Hertz-Fowler C."/>
            <person name="Mottram J.C."/>
        </authorList>
    </citation>
    <scope>NUCLEOTIDE SEQUENCE [LARGE SCALE GENOMIC DNA]</scope>
    <source>
        <strain evidence="2 3">MHOM/GT/2001/U1103</strain>
    </source>
</reference>
<feature type="compositionally biased region" description="Basic residues" evidence="1">
    <location>
        <begin position="389"/>
        <end position="400"/>
    </location>
</feature>
<dbReference type="VEuPathDB" id="TriTrypDB:LmxM.11.0340"/>
<dbReference type="RefSeq" id="XP_003873007.1">
    <property type="nucleotide sequence ID" value="XM_003872958.1"/>
</dbReference>
<evidence type="ECO:0000256" key="1">
    <source>
        <dbReference type="SAM" id="MobiDB-lite"/>
    </source>
</evidence>
<feature type="compositionally biased region" description="Basic and acidic residues" evidence="1">
    <location>
        <begin position="97"/>
        <end position="110"/>
    </location>
</feature>
<dbReference type="AlphaFoldDB" id="E9ANI0"/>
<keyword evidence="3" id="KW-1185">Reference proteome</keyword>
<dbReference type="EMBL" id="FR799564">
    <property type="protein sequence ID" value="CBZ24489.1"/>
    <property type="molecule type" value="Genomic_DNA"/>
</dbReference>
<organism evidence="2 3">
    <name type="scientific">Leishmania mexicana (strain MHOM/GT/2001/U1103)</name>
    <dbReference type="NCBI Taxonomy" id="929439"/>
    <lineage>
        <taxon>Eukaryota</taxon>
        <taxon>Discoba</taxon>
        <taxon>Euglenozoa</taxon>
        <taxon>Kinetoplastea</taxon>
        <taxon>Metakinetoplastina</taxon>
        <taxon>Trypanosomatida</taxon>
        <taxon>Trypanosomatidae</taxon>
        <taxon>Leishmaniinae</taxon>
        <taxon>Leishmania</taxon>
    </lineage>
</organism>
<feature type="compositionally biased region" description="Low complexity" evidence="1">
    <location>
        <begin position="401"/>
        <end position="414"/>
    </location>
</feature>
<name>E9ANI0_LEIMU</name>
<evidence type="ECO:0000313" key="2">
    <source>
        <dbReference type="EMBL" id="CBZ24489.1"/>
    </source>
</evidence>
<feature type="region of interest" description="Disordered" evidence="1">
    <location>
        <begin position="97"/>
        <end position="121"/>
    </location>
</feature>
<dbReference type="OMA" id="LCFMLAP"/>
<dbReference type="GeneID" id="13454776"/>
<dbReference type="Proteomes" id="UP000007259">
    <property type="component" value="Chromosome 11"/>
</dbReference>
<dbReference type="PhylomeDB" id="E9ANI0"/>
<dbReference type="KEGG" id="lmi:LMXM_11_0340"/>
<dbReference type="OrthoDB" id="266466at2759"/>
<accession>E9ANI0</accession>
<evidence type="ECO:0000313" key="3">
    <source>
        <dbReference type="Proteomes" id="UP000007259"/>
    </source>
</evidence>
<proteinExistence type="predicted"/>
<gene>
    <name evidence="2" type="ORF">LMXM_11_0340</name>
</gene>
<feature type="region of interest" description="Disordered" evidence="1">
    <location>
        <begin position="358"/>
        <end position="429"/>
    </location>
</feature>